<dbReference type="OrthoDB" id="9789797at2"/>
<dbReference type="AlphaFoldDB" id="A0A3S2Z851"/>
<name>A0A3S2Z851_9PROT</name>
<dbReference type="GO" id="GO:0009245">
    <property type="term" value="P:lipid A biosynthetic process"/>
    <property type="evidence" value="ECO:0007669"/>
    <property type="project" value="TreeGrafter"/>
</dbReference>
<keyword evidence="10" id="KW-0472">Membrane</keyword>
<comment type="pathway">
    <text evidence="2 10">Bacterial outer membrane biogenesis; LPS core biosynthesis.</text>
</comment>
<keyword evidence="10" id="KW-0448">Lipopolysaccharide biosynthesis</keyword>
<dbReference type="InterPro" id="IPR039901">
    <property type="entry name" value="Kdotransferase"/>
</dbReference>
<dbReference type="Pfam" id="PF04413">
    <property type="entry name" value="Glycos_transf_N"/>
    <property type="match status" value="1"/>
</dbReference>
<reference evidence="13" key="1">
    <citation type="submission" date="2019-01" db="EMBL/GenBank/DDBJ databases">
        <title>Gri0909 isolated from a small marine red alga.</title>
        <authorList>
            <person name="Kim J."/>
            <person name="Jeong S.E."/>
            <person name="Jeon C.O."/>
        </authorList>
    </citation>
    <scope>NUCLEOTIDE SEQUENCE [LARGE SCALE GENOMIC DNA]</scope>
    <source>
        <strain evidence="13">Gri0909</strain>
    </source>
</reference>
<dbReference type="GO" id="GO:0009244">
    <property type="term" value="P:lipopolysaccharide core region biosynthetic process"/>
    <property type="evidence" value="ECO:0007669"/>
    <property type="project" value="UniProtKB-UniRule"/>
</dbReference>
<evidence type="ECO:0000256" key="6">
    <source>
        <dbReference type="ARBA" id="ARBA00031445"/>
    </source>
</evidence>
<proteinExistence type="inferred from homology"/>
<accession>A0A3S2Z851</accession>
<dbReference type="InterPro" id="IPR007507">
    <property type="entry name" value="Glycos_transf_N"/>
</dbReference>
<feature type="site" description="Transition state stabilizer" evidence="9">
    <location>
        <position position="207"/>
    </location>
</feature>
<evidence type="ECO:0000256" key="7">
    <source>
        <dbReference type="ARBA" id="ARBA00049183"/>
    </source>
</evidence>
<dbReference type="GO" id="GO:0005886">
    <property type="term" value="C:plasma membrane"/>
    <property type="evidence" value="ECO:0007669"/>
    <property type="project" value="UniProtKB-SubCell"/>
</dbReference>
<protein>
    <recommendedName>
        <fullName evidence="4 10">3-deoxy-D-manno-octulosonic acid transferase</fullName>
        <shortName evidence="10">Kdo transferase</shortName>
        <ecNumber evidence="3 10">2.4.99.12</ecNumber>
    </recommendedName>
    <alternativeName>
        <fullName evidence="6 10">Lipid IV(A) 3-deoxy-D-manno-octulosonic acid transferase</fullName>
    </alternativeName>
</protein>
<keyword evidence="13" id="KW-1185">Reference proteome</keyword>
<dbReference type="Gene3D" id="3.40.50.11720">
    <property type="entry name" value="3-Deoxy-D-manno-octulosonic-acid transferase, N-terminal domain"/>
    <property type="match status" value="1"/>
</dbReference>
<evidence type="ECO:0000256" key="9">
    <source>
        <dbReference type="PIRSR" id="PIRSR639901-2"/>
    </source>
</evidence>
<feature type="site" description="Transition state stabilizer" evidence="9">
    <location>
        <position position="131"/>
    </location>
</feature>
<evidence type="ECO:0000256" key="4">
    <source>
        <dbReference type="ARBA" id="ARBA00019077"/>
    </source>
</evidence>
<feature type="active site" description="Proton acceptor" evidence="8">
    <location>
        <position position="61"/>
    </location>
</feature>
<comment type="catalytic activity">
    <reaction evidence="7 10">
        <text>lipid IVA (E. coli) + CMP-3-deoxy-beta-D-manno-octulosonate = alpha-Kdo-(2-&gt;6)-lipid IVA (E. coli) + CMP + H(+)</text>
        <dbReference type="Rhea" id="RHEA:28066"/>
        <dbReference type="ChEBI" id="CHEBI:15378"/>
        <dbReference type="ChEBI" id="CHEBI:58603"/>
        <dbReference type="ChEBI" id="CHEBI:60364"/>
        <dbReference type="ChEBI" id="CHEBI:60377"/>
        <dbReference type="ChEBI" id="CHEBI:85987"/>
        <dbReference type="EC" id="2.4.99.12"/>
    </reaction>
</comment>
<evidence type="ECO:0000256" key="8">
    <source>
        <dbReference type="PIRSR" id="PIRSR639901-1"/>
    </source>
</evidence>
<organism evidence="12 13">
    <name type="scientific">Hwanghaeella grinnelliae</name>
    <dbReference type="NCBI Taxonomy" id="2500179"/>
    <lineage>
        <taxon>Bacteria</taxon>
        <taxon>Pseudomonadati</taxon>
        <taxon>Pseudomonadota</taxon>
        <taxon>Alphaproteobacteria</taxon>
        <taxon>Rhodospirillales</taxon>
        <taxon>Rhodospirillaceae</taxon>
        <taxon>Hwanghaeella</taxon>
    </lineage>
</organism>
<comment type="caution">
    <text evidence="12">The sequence shown here is derived from an EMBL/GenBank/DDBJ whole genome shotgun (WGS) entry which is preliminary data.</text>
</comment>
<dbReference type="Gene3D" id="3.40.50.2000">
    <property type="entry name" value="Glycogen Phosphorylase B"/>
    <property type="match status" value="1"/>
</dbReference>
<evidence type="ECO:0000256" key="5">
    <source>
        <dbReference type="ARBA" id="ARBA00022679"/>
    </source>
</evidence>
<dbReference type="InterPro" id="IPR038107">
    <property type="entry name" value="Glycos_transf_N_sf"/>
</dbReference>
<dbReference type="RefSeq" id="WP_127766303.1">
    <property type="nucleotide sequence ID" value="NZ_SADE01000002.1"/>
</dbReference>
<dbReference type="PANTHER" id="PTHR42755">
    <property type="entry name" value="3-DEOXY-MANNO-OCTULOSONATE CYTIDYLYLTRANSFERASE"/>
    <property type="match status" value="1"/>
</dbReference>
<dbReference type="EMBL" id="SADE01000002">
    <property type="protein sequence ID" value="RVU36827.1"/>
    <property type="molecule type" value="Genomic_DNA"/>
</dbReference>
<dbReference type="Proteomes" id="UP000287447">
    <property type="component" value="Unassembled WGS sequence"/>
</dbReference>
<evidence type="ECO:0000256" key="2">
    <source>
        <dbReference type="ARBA" id="ARBA00004713"/>
    </source>
</evidence>
<dbReference type="SUPFAM" id="SSF53756">
    <property type="entry name" value="UDP-Glycosyltransferase/glycogen phosphorylase"/>
    <property type="match status" value="1"/>
</dbReference>
<evidence type="ECO:0000259" key="11">
    <source>
        <dbReference type="Pfam" id="PF04413"/>
    </source>
</evidence>
<dbReference type="PANTHER" id="PTHR42755:SF1">
    <property type="entry name" value="3-DEOXY-D-MANNO-OCTULOSONIC ACID TRANSFERASE, MITOCHONDRIAL-RELATED"/>
    <property type="match status" value="1"/>
</dbReference>
<feature type="domain" description="3-deoxy-D-manno-octulosonic-acid transferase N-terminal" evidence="11">
    <location>
        <begin position="34"/>
        <end position="209"/>
    </location>
</feature>
<dbReference type="UniPathway" id="UPA00958"/>
<evidence type="ECO:0000313" key="13">
    <source>
        <dbReference type="Proteomes" id="UP000287447"/>
    </source>
</evidence>
<evidence type="ECO:0000313" key="12">
    <source>
        <dbReference type="EMBL" id="RVU36827.1"/>
    </source>
</evidence>
<keyword evidence="10" id="KW-1003">Cell membrane</keyword>
<evidence type="ECO:0000256" key="1">
    <source>
        <dbReference type="ARBA" id="ARBA00003394"/>
    </source>
</evidence>
<gene>
    <name evidence="12" type="ORF">EOI86_16825</name>
</gene>
<sequence>MITTLYNWASVAATPFLPLFLQARMRAGKEDPARLRERMGWSDLPRPEGALVWLHAASVGETMSSLVLIEKILEENPAVSILLTTGTVTSADMAAKRLPPRAIHQYCPVDVPRWVGRFLDHWRPDAALWIESEIWPTLVQRTKRAGIPMALVNARLSQRSKERWAKARNTFRSLVSAFSVVLCQTEEGAESFRMFGIHQAESVGNLKFSAPALPVDADELAALRGCIGKRPVWLAASTHPGEEELVLETHTRLRSSFPGLLTIIVPRHPSRALEIETILKARIPAVARRTVDKLIGDEVELYIADTLGELGLFYALTPVAYIGGGMGTLGGHNPIEPAQQNTAILYGPDRGNFTTVAKQLEDAGAAQVVSDARALSDAVSTLLSNHDECTRRSDVAATVAKQNSGIVDVVMERLRPLLPSTAGDRK</sequence>
<comment type="subcellular location">
    <subcellularLocation>
        <location evidence="10">Cell membrane</location>
    </subcellularLocation>
</comment>
<dbReference type="EC" id="2.4.99.12" evidence="3 10"/>
<keyword evidence="5 10" id="KW-0808">Transferase</keyword>
<dbReference type="GO" id="GO:0043842">
    <property type="term" value="F:Kdo transferase activity"/>
    <property type="evidence" value="ECO:0007669"/>
    <property type="project" value="UniProtKB-EC"/>
</dbReference>
<comment type="similarity">
    <text evidence="10">Belongs to the glycosyltransferase group 1 family.</text>
</comment>
<evidence type="ECO:0000256" key="3">
    <source>
        <dbReference type="ARBA" id="ARBA00012621"/>
    </source>
</evidence>
<evidence type="ECO:0000256" key="10">
    <source>
        <dbReference type="RuleBase" id="RU365103"/>
    </source>
</evidence>
<comment type="function">
    <text evidence="1 10">Involved in lipopolysaccharide (LPS) biosynthesis. Catalyzes the transfer of 3-deoxy-D-manno-octulosonate (Kdo) residue(s) from CMP-Kdo to lipid IV(A), the tetraacyldisaccharide-1,4'-bisphosphate precursor of lipid A.</text>
</comment>